<feature type="transmembrane region" description="Helical" evidence="1">
    <location>
        <begin position="262"/>
        <end position="283"/>
    </location>
</feature>
<accession>A0A1D9P054</accession>
<keyword evidence="1" id="KW-0472">Membrane</keyword>
<evidence type="ECO:0000313" key="3">
    <source>
        <dbReference type="Proteomes" id="UP000179284"/>
    </source>
</evidence>
<dbReference type="Proteomes" id="UP000179284">
    <property type="component" value="Chromosome I"/>
</dbReference>
<feature type="transmembrane region" description="Helical" evidence="1">
    <location>
        <begin position="204"/>
        <end position="225"/>
    </location>
</feature>
<feature type="transmembrane region" description="Helical" evidence="1">
    <location>
        <begin position="129"/>
        <end position="150"/>
    </location>
</feature>
<dbReference type="KEGG" id="bhu:bhn_I0858"/>
<reference evidence="2" key="3">
    <citation type="journal article" date="2019" name="Appl. Environ. Microbiol.">
        <title>Butyrivibrio hungatei MB2003 Competes Effectively for Soluble Sugars Released by Butyrivibrio proteoclasticus B316(T) during Growth on Xylan or Pectin.</title>
        <authorList>
            <person name="Palevich N."/>
            <person name="Kelly W.J."/>
            <person name="Ganesh S."/>
            <person name="Rakonjac J."/>
            <person name="Attwood G.T."/>
        </authorList>
    </citation>
    <scope>NUCLEOTIDE SEQUENCE</scope>
    <source>
        <strain evidence="2">MB2003</strain>
    </source>
</reference>
<keyword evidence="3" id="KW-1185">Reference proteome</keyword>
<reference evidence="2" key="4">
    <citation type="journal article" date="2019" name="Appl. Environ. Microbiol.">
        <title>Comparative Genomics of Rumen Butyrivibrio spp. Uncovers a Continuum of Polysaccharide-Degrading Capabilities.</title>
        <authorList>
            <person name="Palevich N."/>
            <person name="Kelly W.J."/>
            <person name="Leahy S.C."/>
            <person name="Denman S."/>
            <person name="Altermann E."/>
            <person name="Rakonjac J."/>
            <person name="Attwood G.T."/>
        </authorList>
    </citation>
    <scope>NUCLEOTIDE SEQUENCE</scope>
    <source>
        <strain evidence="2">MB2003</strain>
    </source>
</reference>
<protein>
    <submittedName>
        <fullName evidence="2">TraX family protein</fullName>
    </submittedName>
</protein>
<evidence type="ECO:0000256" key="1">
    <source>
        <dbReference type="SAM" id="Phobius"/>
    </source>
</evidence>
<keyword evidence="1" id="KW-0812">Transmembrane</keyword>
<dbReference type="EMBL" id="CP017831">
    <property type="protein sequence ID" value="AOZ95892.1"/>
    <property type="molecule type" value="Genomic_DNA"/>
</dbReference>
<reference evidence="2" key="5">
    <citation type="journal article" date="2022" name="Genomics">
        <title>Genomic architecture of three newly isolated unclassified Butyrivibrio species elucidate their potential role in the rumen ecosystem.</title>
        <authorList>
            <person name="Sengupta K."/>
            <person name="Hivarkar S.S."/>
            <person name="Palevich N."/>
            <person name="Chaudhary P.P."/>
            <person name="Dhakephalkar P.K."/>
            <person name="Dagar S.S."/>
        </authorList>
    </citation>
    <scope>NUCLEOTIDE SEQUENCE</scope>
    <source>
        <strain evidence="2">MB2003</strain>
    </source>
</reference>
<organism evidence="2 3">
    <name type="scientific">Butyrivibrio hungatei</name>
    <dbReference type="NCBI Taxonomy" id="185008"/>
    <lineage>
        <taxon>Bacteria</taxon>
        <taxon>Bacillati</taxon>
        <taxon>Bacillota</taxon>
        <taxon>Clostridia</taxon>
        <taxon>Lachnospirales</taxon>
        <taxon>Lachnospiraceae</taxon>
        <taxon>Butyrivibrio</taxon>
    </lineage>
</organism>
<dbReference type="AlphaFoldDB" id="A0A1D9P054"/>
<feature type="transmembrane region" description="Helical" evidence="1">
    <location>
        <begin position="170"/>
        <end position="192"/>
    </location>
</feature>
<reference evidence="2" key="2">
    <citation type="journal article" date="2018" name="Nat. Biotechnol.">
        <title>Cultivation and sequencing of rumen microbiome members from the Hungate1000 Collection.</title>
        <authorList>
            <consortium name="Hungate1000 project collaborators"/>
            <person name="Seshadri R."/>
            <person name="Leahy S.C."/>
            <person name="Attwood G.T."/>
            <person name="Teh K.H."/>
            <person name="Lambie S.C."/>
            <person name="Cookson A.L."/>
            <person name="Eloe-Fadrosh E.A."/>
            <person name="Pavlopoulos G.A."/>
            <person name="Hadjithomas M."/>
            <person name="Varghese N.J."/>
            <person name="Paez-Espino D."/>
            <person name="Perry R."/>
            <person name="Henderson G."/>
            <person name="Creevey C.J."/>
            <person name="Terrapon N."/>
            <person name="Lapebie P."/>
            <person name="Drula E."/>
            <person name="Lombard V."/>
            <person name="Rubin E."/>
            <person name="Kyrpides N.C."/>
            <person name="Henrissat B."/>
            <person name="Woyke T."/>
            <person name="Ivanova N.N."/>
            <person name="Kelly W.J."/>
        </authorList>
    </citation>
    <scope>NUCLEOTIDE SEQUENCE</scope>
    <source>
        <strain evidence="2">MB2003</strain>
    </source>
</reference>
<dbReference type="OrthoDB" id="9781069at2"/>
<proteinExistence type="predicted"/>
<sequence>MKNLLKKGLTGFELKYLALIFMVLDHIHYFFEFTGMIPIWFSWLGRLAAPLFLFCLVEGFTHTHDKKKYFLKIYSISIIMGLIRFGFYNVLDFAVRGDGFIPANAMLTSFVVLLVVLMGIELIRQKKFLIGILAVVIPVILPYLFIYFVYIPYTDNHTVNILASLINFTILPLHTMIQDGGTLTLIEGMILYLFSFCKNKNARIYAFVIFELLYGIGLVSLAIGSFNVHTLIFEAYEWMSVFSAIFMLCYNGERGHGNSRFFYLFYPAHIYVLYGISLIAYALF</sequence>
<name>A0A1D9P054_9FIRM</name>
<feature type="transmembrane region" description="Helical" evidence="1">
    <location>
        <begin position="12"/>
        <end position="31"/>
    </location>
</feature>
<gene>
    <name evidence="2" type="ORF">bhn_I0858</name>
</gene>
<dbReference type="Pfam" id="PF05857">
    <property type="entry name" value="TraX"/>
    <property type="match status" value="1"/>
</dbReference>
<evidence type="ECO:0000313" key="2">
    <source>
        <dbReference type="EMBL" id="AOZ95892.1"/>
    </source>
</evidence>
<feature type="transmembrane region" description="Helical" evidence="1">
    <location>
        <begin position="99"/>
        <end position="117"/>
    </location>
</feature>
<feature type="transmembrane region" description="Helical" evidence="1">
    <location>
        <begin position="37"/>
        <end position="57"/>
    </location>
</feature>
<reference evidence="2" key="1">
    <citation type="journal article" date="2017" name="Stand. Genomic Sci.">
        <title>The complete genome sequence of the rumen bacterium Butyrivibrio hungatei MB2003.</title>
        <authorList>
            <person name="Palevich N."/>
            <person name="Kelly W.J."/>
            <person name="Leahy S.C."/>
            <person name="Altermann E."/>
            <person name="Rakonjac J."/>
            <person name="Attwood G.T."/>
        </authorList>
    </citation>
    <scope>NUCLEOTIDE SEQUENCE</scope>
    <source>
        <strain evidence="2">MB2003</strain>
    </source>
</reference>
<dbReference type="RefSeq" id="WP_071175624.1">
    <property type="nucleotide sequence ID" value="NZ_CP017831.1"/>
</dbReference>
<feature type="transmembrane region" description="Helical" evidence="1">
    <location>
        <begin position="231"/>
        <end position="250"/>
    </location>
</feature>
<dbReference type="InterPro" id="IPR008875">
    <property type="entry name" value="TraX"/>
</dbReference>
<keyword evidence="1" id="KW-1133">Transmembrane helix</keyword>
<feature type="transmembrane region" description="Helical" evidence="1">
    <location>
        <begin position="69"/>
        <end position="87"/>
    </location>
</feature>